<evidence type="ECO:0000259" key="3">
    <source>
        <dbReference type="Pfam" id="PF01764"/>
    </source>
</evidence>
<dbReference type="GO" id="GO:0004806">
    <property type="term" value="F:triacylglycerol lipase activity"/>
    <property type="evidence" value="ECO:0007669"/>
    <property type="project" value="InterPro"/>
</dbReference>
<name>A0A9Q1L0L1_9CARY</name>
<evidence type="ECO:0000256" key="2">
    <source>
        <dbReference type="SAM" id="Phobius"/>
    </source>
</evidence>
<proteinExistence type="predicted"/>
<organism evidence="4 5">
    <name type="scientific">Carnegiea gigantea</name>
    <dbReference type="NCBI Taxonomy" id="171969"/>
    <lineage>
        <taxon>Eukaryota</taxon>
        <taxon>Viridiplantae</taxon>
        <taxon>Streptophyta</taxon>
        <taxon>Embryophyta</taxon>
        <taxon>Tracheophyta</taxon>
        <taxon>Spermatophyta</taxon>
        <taxon>Magnoliopsida</taxon>
        <taxon>eudicotyledons</taxon>
        <taxon>Gunneridae</taxon>
        <taxon>Pentapetalae</taxon>
        <taxon>Caryophyllales</taxon>
        <taxon>Cactineae</taxon>
        <taxon>Cactaceae</taxon>
        <taxon>Cactoideae</taxon>
        <taxon>Echinocereeae</taxon>
        <taxon>Carnegiea</taxon>
    </lineage>
</organism>
<dbReference type="OrthoDB" id="438440at2759"/>
<keyword evidence="2" id="KW-1133">Transmembrane helix</keyword>
<dbReference type="InterPro" id="IPR029058">
    <property type="entry name" value="AB_hydrolase_fold"/>
</dbReference>
<keyword evidence="2" id="KW-0472">Membrane</keyword>
<dbReference type="PANTHER" id="PTHR46086">
    <property type="entry name" value="ALPHA/BETA-HYDROLASES SUPERFAMILY PROTEIN"/>
    <property type="match status" value="1"/>
</dbReference>
<reference evidence="4" key="1">
    <citation type="submission" date="2022-04" db="EMBL/GenBank/DDBJ databases">
        <title>Carnegiea gigantea Genome sequencing and assembly v2.</title>
        <authorList>
            <person name="Copetti D."/>
            <person name="Sanderson M.J."/>
            <person name="Burquez A."/>
            <person name="Wojciechowski M.F."/>
        </authorList>
    </citation>
    <scope>NUCLEOTIDE SEQUENCE</scope>
    <source>
        <strain evidence="4">SGP5-SGP5p</strain>
        <tissue evidence="4">Aerial part</tissue>
    </source>
</reference>
<evidence type="ECO:0000313" key="5">
    <source>
        <dbReference type="Proteomes" id="UP001153076"/>
    </source>
</evidence>
<comment type="caution">
    <text evidence="4">The sequence shown here is derived from an EMBL/GenBank/DDBJ whole genome shotgun (WGS) entry which is preliminary data.</text>
</comment>
<dbReference type="InterPro" id="IPR044819">
    <property type="entry name" value="OBL-like"/>
</dbReference>
<dbReference type="InterPro" id="IPR002921">
    <property type="entry name" value="Fungal_lipase-type"/>
</dbReference>
<dbReference type="CDD" id="cd00519">
    <property type="entry name" value="Lipase_3"/>
    <property type="match status" value="1"/>
</dbReference>
<dbReference type="GO" id="GO:0006629">
    <property type="term" value="P:lipid metabolic process"/>
    <property type="evidence" value="ECO:0007669"/>
    <property type="project" value="InterPro"/>
</dbReference>
<feature type="domain" description="Fungal lipase-type" evidence="3">
    <location>
        <begin position="37"/>
        <end position="206"/>
    </location>
</feature>
<sequence>MQMEFMGFYNFYNEFQEIMATQAFIFQEKGPENDTIIVSFRGTSPFVAHDWSTDFDISWSKFKGVGKAHMGFMTALGLKKYRNNDDPAGDYYGYWPKEVEQDPKFPLAYYTIREMLGEIIKKNKKARFIVTGHSLGAALAILFPAILAMHDEAKLLDRLEGVYTYGQPRVGDEKFGKFVMKKLREHDIKYYRIVYANDVVPKVPFDNSFTMFKHFGTGMHFDSLYYGKVSKDLILSQPSTNHQFKFLVEMIFEQIKHIVQEEITALKRKQVARNVLEKWLWVLRDIAGFIANFILARLNAVFEVIRGFIIPYTAGRDFKEGWPLTVVRLTGILLPGVPEHGPQDYVNATRLASKDLFPLYTSLMSDQ</sequence>
<dbReference type="Pfam" id="PF01764">
    <property type="entry name" value="Lipase_3"/>
    <property type="match status" value="1"/>
</dbReference>
<dbReference type="Gene3D" id="3.40.50.1820">
    <property type="entry name" value="alpha/beta hydrolase"/>
    <property type="match status" value="1"/>
</dbReference>
<dbReference type="EMBL" id="JAKOGI010000001">
    <property type="protein sequence ID" value="KAJ8453124.1"/>
    <property type="molecule type" value="Genomic_DNA"/>
</dbReference>
<dbReference type="SUPFAM" id="SSF53474">
    <property type="entry name" value="alpha/beta-Hydrolases"/>
    <property type="match status" value="1"/>
</dbReference>
<dbReference type="Proteomes" id="UP001153076">
    <property type="component" value="Unassembled WGS sequence"/>
</dbReference>
<feature type="transmembrane region" description="Helical" evidence="2">
    <location>
        <begin position="128"/>
        <end position="149"/>
    </location>
</feature>
<evidence type="ECO:0000256" key="1">
    <source>
        <dbReference type="ARBA" id="ARBA00022801"/>
    </source>
</evidence>
<keyword evidence="5" id="KW-1185">Reference proteome</keyword>
<dbReference type="PANTHER" id="PTHR46086:SF17">
    <property type="entry name" value="ALPHA_BETA-HYDROLASES SUPERFAMILY PROTEIN"/>
    <property type="match status" value="1"/>
</dbReference>
<keyword evidence="1" id="KW-0378">Hydrolase</keyword>
<keyword evidence="2" id="KW-0812">Transmembrane</keyword>
<accession>A0A9Q1L0L1</accession>
<evidence type="ECO:0000313" key="4">
    <source>
        <dbReference type="EMBL" id="KAJ8453124.1"/>
    </source>
</evidence>
<protein>
    <recommendedName>
        <fullName evidence="3">Fungal lipase-type domain-containing protein</fullName>
    </recommendedName>
</protein>
<dbReference type="AlphaFoldDB" id="A0A9Q1L0L1"/>
<gene>
    <name evidence="4" type="ORF">Cgig2_008008</name>
</gene>